<dbReference type="GO" id="GO:0003677">
    <property type="term" value="F:DNA binding"/>
    <property type="evidence" value="ECO:0007669"/>
    <property type="project" value="InterPro"/>
</dbReference>
<keyword evidence="2" id="KW-0175">Coiled coil</keyword>
<dbReference type="Gene3D" id="1.10.10.60">
    <property type="entry name" value="Homeodomain-like"/>
    <property type="match status" value="1"/>
</dbReference>
<evidence type="ECO:0000313" key="4">
    <source>
        <dbReference type="Proteomes" id="UP000294963"/>
    </source>
</evidence>
<dbReference type="GO" id="GO:0004803">
    <property type="term" value="F:transposase activity"/>
    <property type="evidence" value="ECO:0007669"/>
    <property type="project" value="InterPro"/>
</dbReference>
<proteinExistence type="inferred from homology"/>
<dbReference type="PANTHER" id="PTHR33215:SF13">
    <property type="entry name" value="PROTEIN DISTAL ANTENNA"/>
    <property type="match status" value="1"/>
</dbReference>
<organism evidence="3 4">
    <name type="scientific">Acinetobacter calcoaceticus</name>
    <dbReference type="NCBI Taxonomy" id="471"/>
    <lineage>
        <taxon>Bacteria</taxon>
        <taxon>Pseudomonadati</taxon>
        <taxon>Pseudomonadota</taxon>
        <taxon>Gammaproteobacteria</taxon>
        <taxon>Moraxellales</taxon>
        <taxon>Moraxellaceae</taxon>
        <taxon>Acinetobacter</taxon>
        <taxon>Acinetobacter calcoaceticus/baumannii complex</taxon>
    </lineage>
</organism>
<dbReference type="EMBL" id="SLVJ01000057">
    <property type="protein sequence ID" value="TCM58040.1"/>
    <property type="molecule type" value="Genomic_DNA"/>
</dbReference>
<dbReference type="SUPFAM" id="SSF46689">
    <property type="entry name" value="Homeodomain-like"/>
    <property type="match status" value="1"/>
</dbReference>
<dbReference type="InterPro" id="IPR002514">
    <property type="entry name" value="Transposase_8"/>
</dbReference>
<name>A0A4R1X940_ACICA</name>
<dbReference type="PANTHER" id="PTHR33215">
    <property type="entry name" value="PROTEIN DISTAL ANTENNA"/>
    <property type="match status" value="1"/>
</dbReference>
<dbReference type="Proteomes" id="UP000294963">
    <property type="component" value="Unassembled WGS sequence"/>
</dbReference>
<comment type="caution">
    <text evidence="3">The sequence shown here is derived from an EMBL/GenBank/DDBJ whole genome shotgun (WGS) entry which is preliminary data.</text>
</comment>
<dbReference type="InterPro" id="IPR009057">
    <property type="entry name" value="Homeodomain-like_sf"/>
</dbReference>
<gene>
    <name evidence="3" type="ORF">EC844_1571</name>
</gene>
<comment type="similarity">
    <text evidence="1">Belongs to the transposase 8 family.</text>
</comment>
<evidence type="ECO:0000313" key="3">
    <source>
        <dbReference type="EMBL" id="TCM58040.1"/>
    </source>
</evidence>
<dbReference type="GO" id="GO:0006313">
    <property type="term" value="P:DNA transposition"/>
    <property type="evidence" value="ECO:0007669"/>
    <property type="project" value="InterPro"/>
</dbReference>
<evidence type="ECO:0000256" key="1">
    <source>
        <dbReference type="ARBA" id="ARBA00009964"/>
    </source>
</evidence>
<protein>
    <submittedName>
        <fullName evidence="3">Transposase</fullName>
    </submittedName>
</protein>
<feature type="coiled-coil region" evidence="2">
    <location>
        <begin position="56"/>
        <end position="90"/>
    </location>
</feature>
<dbReference type="Pfam" id="PF01527">
    <property type="entry name" value="HTH_Tnp_1"/>
    <property type="match status" value="1"/>
</dbReference>
<dbReference type="AlphaFoldDB" id="A0A4R1X940"/>
<accession>A0A4R1X940</accession>
<sequence length="99" mass="11326">MSKKHQSYTTEFKAEAIKLIETNNGNVSETARQLGISMQTLSNWLNKAKSGRLRGTAQYNSELNQIIEENKKLKQQLKIAEMEKEFLKKAAAYFAKESQ</sequence>
<reference evidence="3 4" key="1">
    <citation type="submission" date="2019-03" db="EMBL/GenBank/DDBJ databases">
        <title>Genomic analyses of the natural microbiome of Caenorhabditis elegans.</title>
        <authorList>
            <person name="Samuel B."/>
        </authorList>
    </citation>
    <scope>NUCLEOTIDE SEQUENCE [LARGE SCALE GENOMIC DNA]</scope>
    <source>
        <strain evidence="3 4">JUb89</strain>
    </source>
</reference>
<keyword evidence="4" id="KW-1185">Reference proteome</keyword>
<evidence type="ECO:0000256" key="2">
    <source>
        <dbReference type="SAM" id="Coils"/>
    </source>
</evidence>
<dbReference type="InterPro" id="IPR051839">
    <property type="entry name" value="RD_transcriptional_regulator"/>
</dbReference>